<evidence type="ECO:0000313" key="7">
    <source>
        <dbReference type="EMBL" id="HIU44342.1"/>
    </source>
</evidence>
<evidence type="ECO:0000256" key="2">
    <source>
        <dbReference type="ARBA" id="ARBA00022475"/>
    </source>
</evidence>
<comment type="subcellular location">
    <subcellularLocation>
        <location evidence="1">Cell membrane</location>
        <topology evidence="1">Multi-pass membrane protein</topology>
    </subcellularLocation>
</comment>
<reference evidence="7" key="2">
    <citation type="journal article" date="2021" name="PeerJ">
        <title>Extensive microbial diversity within the chicken gut microbiome revealed by metagenomics and culture.</title>
        <authorList>
            <person name="Gilroy R."/>
            <person name="Ravi A."/>
            <person name="Getino M."/>
            <person name="Pursley I."/>
            <person name="Horton D.L."/>
            <person name="Alikhan N.F."/>
            <person name="Baker D."/>
            <person name="Gharbi K."/>
            <person name="Hall N."/>
            <person name="Watson M."/>
            <person name="Adriaenssens E.M."/>
            <person name="Foster-Nyarko E."/>
            <person name="Jarju S."/>
            <person name="Secka A."/>
            <person name="Antonio M."/>
            <person name="Oren A."/>
            <person name="Chaudhuri R.R."/>
            <person name="La Ragione R."/>
            <person name="Hildebrand F."/>
            <person name="Pallen M.J."/>
        </authorList>
    </citation>
    <scope>NUCLEOTIDE SEQUENCE</scope>
    <source>
        <strain evidence="7">CHK191-8634</strain>
    </source>
</reference>
<name>A0A9D1LM12_9CLOT</name>
<evidence type="ECO:0000256" key="6">
    <source>
        <dbReference type="SAM" id="Phobius"/>
    </source>
</evidence>
<dbReference type="Proteomes" id="UP000824073">
    <property type="component" value="Unassembled WGS sequence"/>
</dbReference>
<dbReference type="EMBL" id="DVMR01000064">
    <property type="protein sequence ID" value="HIU44342.1"/>
    <property type="molecule type" value="Genomic_DNA"/>
</dbReference>
<dbReference type="Pfam" id="PF03788">
    <property type="entry name" value="LrgA"/>
    <property type="match status" value="1"/>
</dbReference>
<keyword evidence="4 6" id="KW-1133">Transmembrane helix</keyword>
<keyword evidence="2" id="KW-1003">Cell membrane</keyword>
<sequence length="118" mass="12420">MSLVFEFGIILAVCLAGELLHALLPLPVPASIYGLCLLLLLLLTGVVKEKHIARAAGFLLSIMSLLFVPAAAGILSVWDEAKRLLLPLAVAIVPVTIGVMAATGLSVQVVQRRGRKGK</sequence>
<dbReference type="PANTHER" id="PTHR33931:SF2">
    <property type="entry name" value="HOLIN-LIKE PROTEIN CIDA"/>
    <property type="match status" value="1"/>
</dbReference>
<dbReference type="PANTHER" id="PTHR33931">
    <property type="entry name" value="HOLIN-LIKE PROTEIN CIDA-RELATED"/>
    <property type="match status" value="1"/>
</dbReference>
<keyword evidence="5 6" id="KW-0472">Membrane</keyword>
<dbReference type="GO" id="GO:0005886">
    <property type="term" value="C:plasma membrane"/>
    <property type="evidence" value="ECO:0007669"/>
    <property type="project" value="UniProtKB-SubCell"/>
</dbReference>
<dbReference type="AlphaFoldDB" id="A0A9D1LM12"/>
<organism evidence="7 8">
    <name type="scientific">Candidatus Ventrousia excrementavium</name>
    <dbReference type="NCBI Taxonomy" id="2840961"/>
    <lineage>
        <taxon>Bacteria</taxon>
        <taxon>Bacillati</taxon>
        <taxon>Bacillota</taxon>
        <taxon>Clostridia</taxon>
        <taxon>Eubacteriales</taxon>
        <taxon>Clostridiaceae</taxon>
        <taxon>Clostridiaceae incertae sedis</taxon>
        <taxon>Candidatus Ventrousia</taxon>
    </lineage>
</organism>
<reference evidence="7" key="1">
    <citation type="submission" date="2020-10" db="EMBL/GenBank/DDBJ databases">
        <authorList>
            <person name="Gilroy R."/>
        </authorList>
    </citation>
    <scope>NUCLEOTIDE SEQUENCE</scope>
    <source>
        <strain evidence="7">CHK191-8634</strain>
    </source>
</reference>
<evidence type="ECO:0000256" key="5">
    <source>
        <dbReference type="ARBA" id="ARBA00023136"/>
    </source>
</evidence>
<gene>
    <name evidence="7" type="ORF">IAB67_08620</name>
</gene>
<proteinExistence type="predicted"/>
<feature type="transmembrane region" description="Helical" evidence="6">
    <location>
        <begin position="26"/>
        <end position="46"/>
    </location>
</feature>
<comment type="caution">
    <text evidence="7">The sequence shown here is derived from an EMBL/GenBank/DDBJ whole genome shotgun (WGS) entry which is preliminary data.</text>
</comment>
<evidence type="ECO:0000313" key="8">
    <source>
        <dbReference type="Proteomes" id="UP000824073"/>
    </source>
</evidence>
<feature type="transmembrane region" description="Helical" evidence="6">
    <location>
        <begin position="84"/>
        <end position="110"/>
    </location>
</feature>
<accession>A0A9D1LM12</accession>
<protein>
    <submittedName>
        <fullName evidence="7">CidA/LrgA family protein</fullName>
    </submittedName>
</protein>
<evidence type="ECO:0000256" key="3">
    <source>
        <dbReference type="ARBA" id="ARBA00022692"/>
    </source>
</evidence>
<keyword evidence="3 6" id="KW-0812">Transmembrane</keyword>
<evidence type="ECO:0000256" key="4">
    <source>
        <dbReference type="ARBA" id="ARBA00022989"/>
    </source>
</evidence>
<feature type="transmembrane region" description="Helical" evidence="6">
    <location>
        <begin position="58"/>
        <end position="78"/>
    </location>
</feature>
<evidence type="ECO:0000256" key="1">
    <source>
        <dbReference type="ARBA" id="ARBA00004651"/>
    </source>
</evidence>
<dbReference type="InterPro" id="IPR005538">
    <property type="entry name" value="LrgA/CidA"/>
</dbReference>